<feature type="chain" id="PRO_5030664839" evidence="2">
    <location>
        <begin position="34"/>
        <end position="121"/>
    </location>
</feature>
<keyword evidence="2" id="KW-0732">Signal</keyword>
<gene>
    <name evidence="3" type="ORF">HQN59_06310</name>
</gene>
<evidence type="ECO:0000256" key="1">
    <source>
        <dbReference type="SAM" id="MobiDB-lite"/>
    </source>
</evidence>
<protein>
    <submittedName>
        <fullName evidence="3">Uncharacterized protein</fullName>
    </submittedName>
</protein>
<dbReference type="AlphaFoldDB" id="A0A7Y6TVW1"/>
<evidence type="ECO:0000313" key="4">
    <source>
        <dbReference type="Proteomes" id="UP000529637"/>
    </source>
</evidence>
<dbReference type="EMBL" id="JABWMJ010000002">
    <property type="protein sequence ID" value="NUZ05372.1"/>
    <property type="molecule type" value="Genomic_DNA"/>
</dbReference>
<feature type="region of interest" description="Disordered" evidence="1">
    <location>
        <begin position="39"/>
        <end position="68"/>
    </location>
</feature>
<sequence>MPIQQPRTLVTPNTALRAAMGAIALVALSSAYADPNAPVSNAASAVTGPEAPRAASAAGPAPAATGAAASVERMPQVVACKPRSKPMLMGSGPGQETYSVICANGYGLLVQCLSGECKVMN</sequence>
<proteinExistence type="predicted"/>
<accession>A0A7Y6TVW1</accession>
<name>A0A7Y6TVW1_9BURK</name>
<dbReference type="Proteomes" id="UP000529637">
    <property type="component" value="Unassembled WGS sequence"/>
</dbReference>
<evidence type="ECO:0000313" key="3">
    <source>
        <dbReference type="EMBL" id="NUZ05372.1"/>
    </source>
</evidence>
<comment type="caution">
    <text evidence="3">The sequence shown here is derived from an EMBL/GenBank/DDBJ whole genome shotgun (WGS) entry which is preliminary data.</text>
</comment>
<organism evidence="3 4">
    <name type="scientific">Piscinibacter koreensis</name>
    <dbReference type="NCBI Taxonomy" id="2742824"/>
    <lineage>
        <taxon>Bacteria</taxon>
        <taxon>Pseudomonadati</taxon>
        <taxon>Pseudomonadota</taxon>
        <taxon>Betaproteobacteria</taxon>
        <taxon>Burkholderiales</taxon>
        <taxon>Sphaerotilaceae</taxon>
        <taxon>Piscinibacter</taxon>
    </lineage>
</organism>
<reference evidence="3 4" key="1">
    <citation type="submission" date="2020-06" db="EMBL/GenBank/DDBJ databases">
        <title>Schlegella sp. ID0723 isolated from air conditioner.</title>
        <authorList>
            <person name="Kim D.Y."/>
            <person name="Kim D.-U."/>
        </authorList>
    </citation>
    <scope>NUCLEOTIDE SEQUENCE [LARGE SCALE GENOMIC DNA]</scope>
    <source>
        <strain evidence="3 4">ID0723</strain>
    </source>
</reference>
<dbReference type="RefSeq" id="WP_176067167.1">
    <property type="nucleotide sequence ID" value="NZ_JABWMJ010000002.1"/>
</dbReference>
<keyword evidence="4" id="KW-1185">Reference proteome</keyword>
<feature type="signal peptide" evidence="2">
    <location>
        <begin position="1"/>
        <end position="33"/>
    </location>
</feature>
<evidence type="ECO:0000256" key="2">
    <source>
        <dbReference type="SAM" id="SignalP"/>
    </source>
</evidence>
<feature type="compositionally biased region" description="Low complexity" evidence="1">
    <location>
        <begin position="48"/>
        <end position="68"/>
    </location>
</feature>